<dbReference type="Proteomes" id="UP000078340">
    <property type="component" value="Unassembled WGS sequence"/>
</dbReference>
<reference evidence="2 3" key="1">
    <citation type="submission" date="2016-02" db="EMBL/GenBank/DDBJ databases">
        <title>Biosynthesis of antibiotic leucinostatins and their inhibition on Phytophthora in bio-control Purpureocillium lilacinum.</title>
        <authorList>
            <person name="Wang G."/>
            <person name="Liu Z."/>
            <person name="Lin R."/>
            <person name="Li E."/>
            <person name="Mao Z."/>
            <person name="Ling J."/>
            <person name="Yin W."/>
            <person name="Xie B."/>
        </authorList>
    </citation>
    <scope>NUCLEOTIDE SEQUENCE [LARGE SCALE GENOMIC DNA]</scope>
    <source>
        <strain evidence="2">PLFJ-1</strain>
    </source>
</reference>
<dbReference type="AlphaFoldDB" id="A0A179HSY4"/>
<sequence>MARRRNIECRWTSPRAGHDAEMYGGQAALHAGRSSSGQARRQRVVQQTRILSFCRPRLTGNVGAAGDAAPGAGTQGRGHRSGGCDAMHDVSSAHGFRTMGVVLRCGTRGV</sequence>
<proteinExistence type="predicted"/>
<evidence type="ECO:0000313" key="2">
    <source>
        <dbReference type="EMBL" id="OAQ92668.1"/>
    </source>
</evidence>
<dbReference type="EMBL" id="LSBI01000002">
    <property type="protein sequence ID" value="OAQ92668.1"/>
    <property type="molecule type" value="Genomic_DNA"/>
</dbReference>
<gene>
    <name evidence="2" type="ORF">VFPFJ_01829</name>
</gene>
<comment type="caution">
    <text evidence="2">The sequence shown here is derived from an EMBL/GenBank/DDBJ whole genome shotgun (WGS) entry which is preliminary data.</text>
</comment>
<protein>
    <submittedName>
        <fullName evidence="2">Uncharacterized protein</fullName>
    </submittedName>
</protein>
<feature type="region of interest" description="Disordered" evidence="1">
    <location>
        <begin position="62"/>
        <end position="85"/>
    </location>
</feature>
<name>A0A179HSY4_PURLI</name>
<evidence type="ECO:0000313" key="3">
    <source>
        <dbReference type="Proteomes" id="UP000078340"/>
    </source>
</evidence>
<accession>A0A179HSY4</accession>
<organism evidence="2 3">
    <name type="scientific">Purpureocillium lilacinum</name>
    <name type="common">Paecilomyces lilacinus</name>
    <dbReference type="NCBI Taxonomy" id="33203"/>
    <lineage>
        <taxon>Eukaryota</taxon>
        <taxon>Fungi</taxon>
        <taxon>Dikarya</taxon>
        <taxon>Ascomycota</taxon>
        <taxon>Pezizomycotina</taxon>
        <taxon>Sordariomycetes</taxon>
        <taxon>Hypocreomycetidae</taxon>
        <taxon>Hypocreales</taxon>
        <taxon>Ophiocordycipitaceae</taxon>
        <taxon>Purpureocillium</taxon>
    </lineage>
</organism>
<feature type="compositionally biased region" description="Low complexity" evidence="1">
    <location>
        <begin position="62"/>
        <end position="72"/>
    </location>
</feature>
<evidence type="ECO:0000256" key="1">
    <source>
        <dbReference type="SAM" id="MobiDB-lite"/>
    </source>
</evidence>